<dbReference type="PANTHER" id="PTHR46118">
    <property type="entry name" value="PROTEIN ABHD11"/>
    <property type="match status" value="1"/>
</dbReference>
<keyword evidence="2 13" id="KW-0378">Hydrolase</keyword>
<evidence type="ECO:0000259" key="12">
    <source>
        <dbReference type="Pfam" id="PF00561"/>
    </source>
</evidence>
<comment type="catalytic activity">
    <reaction evidence="11">
        <text>1-octadecanoyl-2-(5Z,8Z,11Z,14Z-eicosatetraenoyl)-sn-glycerol + H2O = 2-(5Z,8Z,11Z,14Z-eicosatetraenoyl)-glycerol + octadecanoate + H(+)</text>
        <dbReference type="Rhea" id="RHEA:38507"/>
        <dbReference type="ChEBI" id="CHEBI:15377"/>
        <dbReference type="ChEBI" id="CHEBI:15378"/>
        <dbReference type="ChEBI" id="CHEBI:25629"/>
        <dbReference type="ChEBI" id="CHEBI:52392"/>
        <dbReference type="ChEBI" id="CHEBI:75728"/>
    </reaction>
</comment>
<evidence type="ECO:0000256" key="2">
    <source>
        <dbReference type="ARBA" id="ARBA00022801"/>
    </source>
</evidence>
<sequence length="298" mass="34077">MGGGFLAKRWKFKHLLFCSMPRSFSNISTIQMAYTLFGKNNSQLLPLIIMHGLFGSQRNWKSVAQKLEKKVDKMIYTVDARNHGDSPHTSEHSSANMAADVTEFMKSRGITKTCAMGHSMGGRTMMHLALKNPELVDRAIIIDISPIAVPGDFHHMDEIFKAMDKVQIPTKYSMGEGRKIAENQIKKAVGVQATVEFILMNLRKRDNGEFYWIPNISTLHKNLRLFNDFKEHVKDLPPFKGPVMFICGNQSNFVDPKSWPDIQQMFPNSELHWLDAGHLVHFEQPDKFVNLVVEFLKR</sequence>
<evidence type="ECO:0000256" key="3">
    <source>
        <dbReference type="ARBA" id="ARBA00026104"/>
    </source>
</evidence>
<dbReference type="GO" id="GO:0052689">
    <property type="term" value="F:carboxylic ester hydrolase activity"/>
    <property type="evidence" value="ECO:0007669"/>
    <property type="project" value="TreeGrafter"/>
</dbReference>
<organism evidence="13">
    <name type="scientific">Zeugodacus cucurbitae</name>
    <name type="common">Melon fruit fly</name>
    <name type="synonym">Bactrocera cucurbitae</name>
    <dbReference type="NCBI Taxonomy" id="28588"/>
    <lineage>
        <taxon>Eukaryota</taxon>
        <taxon>Metazoa</taxon>
        <taxon>Ecdysozoa</taxon>
        <taxon>Arthropoda</taxon>
        <taxon>Hexapoda</taxon>
        <taxon>Insecta</taxon>
        <taxon>Pterygota</taxon>
        <taxon>Neoptera</taxon>
        <taxon>Endopterygota</taxon>
        <taxon>Diptera</taxon>
        <taxon>Brachycera</taxon>
        <taxon>Muscomorpha</taxon>
        <taxon>Tephritoidea</taxon>
        <taxon>Tephritidae</taxon>
        <taxon>Zeugodacus</taxon>
        <taxon>Zeugodacus</taxon>
    </lineage>
</organism>
<comment type="catalytic activity">
    <reaction evidence="6">
        <text>a 1,3-diacyl-sn-glycerol + H2O = a 1-acyl-sn-glycerol + a fatty acid + H(+)</text>
        <dbReference type="Rhea" id="RHEA:38503"/>
        <dbReference type="ChEBI" id="CHEBI:15377"/>
        <dbReference type="ChEBI" id="CHEBI:15378"/>
        <dbReference type="ChEBI" id="CHEBI:28868"/>
        <dbReference type="ChEBI" id="CHEBI:64683"/>
        <dbReference type="ChEBI" id="CHEBI:77272"/>
    </reaction>
</comment>
<protein>
    <recommendedName>
        <fullName evidence="7">sn-1-specific diacylglycerol lipase ABHD11</fullName>
        <ecNumber evidence="3">3.1.1.116</ecNumber>
    </recommendedName>
    <alternativeName>
        <fullName evidence="4">Alpha/beta hydrolase domain-containing protein 11</fullName>
    </alternativeName>
</protein>
<evidence type="ECO:0000256" key="11">
    <source>
        <dbReference type="ARBA" id="ARBA00048919"/>
    </source>
</evidence>
<evidence type="ECO:0000256" key="6">
    <source>
        <dbReference type="ARBA" id="ARBA00043742"/>
    </source>
</evidence>
<evidence type="ECO:0000256" key="9">
    <source>
        <dbReference type="ARBA" id="ARBA00048504"/>
    </source>
</evidence>
<evidence type="ECO:0000256" key="8">
    <source>
        <dbReference type="ARBA" id="ARBA00048283"/>
    </source>
</evidence>
<accession>A0A0A1X8Q8</accession>
<dbReference type="Pfam" id="PF00561">
    <property type="entry name" value="Abhydrolase_1"/>
    <property type="match status" value="1"/>
</dbReference>
<comment type="catalytic activity">
    <reaction evidence="8">
        <text>1-octadecanoyl-2-(4Z,7Z,10Z,13Z,16Z,19Z-docosahexaenoyl)-sn-glycerol + H2O = 2-(4Z,7Z,10Z,13Z,16Z,19Z-docosahexaenoyl)-glycerol + octadecanoate + H(+)</text>
        <dbReference type="Rhea" id="RHEA:77107"/>
        <dbReference type="ChEBI" id="CHEBI:15377"/>
        <dbReference type="ChEBI" id="CHEBI:15378"/>
        <dbReference type="ChEBI" id="CHEBI:25629"/>
        <dbReference type="ChEBI" id="CHEBI:77129"/>
        <dbReference type="ChEBI" id="CHEBI:186738"/>
    </reaction>
</comment>
<dbReference type="EC" id="3.1.1.116" evidence="3"/>
<proteinExistence type="inferred from homology"/>
<dbReference type="SUPFAM" id="SSF53474">
    <property type="entry name" value="alpha/beta-Hydrolases"/>
    <property type="match status" value="1"/>
</dbReference>
<comment type="catalytic activity">
    <reaction evidence="10">
        <text>1-octadecanoyl-2-(9Z-octadecenoyl)-sn-glycerol + H2O = 2-(9Z-octadecenoyl)-glycerol + octadecanoate + H(+)</text>
        <dbReference type="Rhea" id="RHEA:77103"/>
        <dbReference type="ChEBI" id="CHEBI:15377"/>
        <dbReference type="ChEBI" id="CHEBI:15378"/>
        <dbReference type="ChEBI" id="CHEBI:25629"/>
        <dbReference type="ChEBI" id="CHEBI:73990"/>
        <dbReference type="ChEBI" id="CHEBI:75468"/>
    </reaction>
</comment>
<reference evidence="13" key="2">
    <citation type="journal article" date="2015" name="Gigascience">
        <title>Reconstructing a comprehensive transcriptome assembly of a white-pupal translocated strain of the pest fruit fly Bactrocera cucurbitae.</title>
        <authorList>
            <person name="Sim S.B."/>
            <person name="Calla B."/>
            <person name="Hall B."/>
            <person name="DeRego T."/>
            <person name="Geib S.M."/>
        </authorList>
    </citation>
    <scope>NUCLEOTIDE SEQUENCE</scope>
</reference>
<name>A0A0A1X8Q8_ZEUCU</name>
<dbReference type="AlphaFoldDB" id="A0A0A1X8Q8"/>
<dbReference type="PANTHER" id="PTHR46118:SF4">
    <property type="entry name" value="PROTEIN ABHD11"/>
    <property type="match status" value="1"/>
</dbReference>
<evidence type="ECO:0000256" key="4">
    <source>
        <dbReference type="ARBA" id="ARBA00042703"/>
    </source>
</evidence>
<dbReference type="OrthoDB" id="8119704at2759"/>
<feature type="domain" description="AB hydrolase-1" evidence="12">
    <location>
        <begin position="46"/>
        <end position="285"/>
    </location>
</feature>
<evidence type="ECO:0000313" key="13">
    <source>
        <dbReference type="EMBL" id="JAD07507.1"/>
    </source>
</evidence>
<comment type="catalytic activity">
    <reaction evidence="9">
        <text>1,2-didecanoylglycerol + H2O = decanoylglycerol + decanoate + H(+)</text>
        <dbReference type="Rhea" id="RHEA:48596"/>
        <dbReference type="ChEBI" id="CHEBI:11152"/>
        <dbReference type="ChEBI" id="CHEBI:15377"/>
        <dbReference type="ChEBI" id="CHEBI:15378"/>
        <dbReference type="ChEBI" id="CHEBI:27689"/>
        <dbReference type="ChEBI" id="CHEBI:90605"/>
    </reaction>
</comment>
<evidence type="ECO:0000256" key="5">
    <source>
        <dbReference type="ARBA" id="ARBA00043667"/>
    </source>
</evidence>
<dbReference type="EMBL" id="GBXI01006785">
    <property type="protein sequence ID" value="JAD07507.1"/>
    <property type="molecule type" value="Transcribed_RNA"/>
</dbReference>
<dbReference type="InterPro" id="IPR029058">
    <property type="entry name" value="AB_hydrolase_fold"/>
</dbReference>
<evidence type="ECO:0000256" key="7">
    <source>
        <dbReference type="ARBA" id="ARBA00044064"/>
    </source>
</evidence>
<comment type="catalytic activity">
    <reaction evidence="5">
        <text>a 1,2-diacyl-sn-glycerol + H2O = a 2-acylglycerol + a fatty acid + H(+)</text>
        <dbReference type="Rhea" id="RHEA:33275"/>
        <dbReference type="ChEBI" id="CHEBI:15377"/>
        <dbReference type="ChEBI" id="CHEBI:15378"/>
        <dbReference type="ChEBI" id="CHEBI:17389"/>
        <dbReference type="ChEBI" id="CHEBI:17815"/>
        <dbReference type="ChEBI" id="CHEBI:28868"/>
        <dbReference type="EC" id="3.1.1.116"/>
    </reaction>
</comment>
<dbReference type="Gene3D" id="3.40.50.1820">
    <property type="entry name" value="alpha/beta hydrolase"/>
    <property type="match status" value="1"/>
</dbReference>
<dbReference type="InterPro" id="IPR000073">
    <property type="entry name" value="AB_hydrolase_1"/>
</dbReference>
<gene>
    <name evidence="13" type="primary">abhd11_0</name>
    <name evidence="13" type="ORF">g.35725</name>
</gene>
<comment type="similarity">
    <text evidence="1">Belongs to the AB hydrolase superfamily.</text>
</comment>
<dbReference type="GO" id="GO:0005739">
    <property type="term" value="C:mitochondrion"/>
    <property type="evidence" value="ECO:0007669"/>
    <property type="project" value="TreeGrafter"/>
</dbReference>
<evidence type="ECO:0000256" key="10">
    <source>
        <dbReference type="ARBA" id="ARBA00048513"/>
    </source>
</evidence>
<evidence type="ECO:0000256" key="1">
    <source>
        <dbReference type="ARBA" id="ARBA00008645"/>
    </source>
</evidence>
<reference evidence="13" key="1">
    <citation type="submission" date="2014-11" db="EMBL/GenBank/DDBJ databases">
        <authorList>
            <person name="Geib S."/>
        </authorList>
    </citation>
    <scope>NUCLEOTIDE SEQUENCE</scope>
</reference>